<protein>
    <submittedName>
        <fullName evidence="1">Uncharacterized protein</fullName>
    </submittedName>
</protein>
<sequence>MTAFEDYITQSKKLYDMKERDDKVDIPHYCEKCDRVWSYHHRLGFTFYDDFPKFQPKKKCNKCRGIKKKVISKGDLQQRKDTQREYYYLRKRANAVEYPLLGRGRITKGMRQAWVDGLEEAEATYYG</sequence>
<accession>A0A0F7L2F8</accession>
<dbReference type="EMBL" id="KR029586">
    <property type="protein sequence ID" value="AKH46744.1"/>
    <property type="molecule type" value="Genomic_DNA"/>
</dbReference>
<reference evidence="1" key="1">
    <citation type="journal article" date="2015" name="Front. Microbiol.">
        <title>Combining genomic sequencing methods to explore viral diversity and reveal potential virus-host interactions.</title>
        <authorList>
            <person name="Chow C.E."/>
            <person name="Winget D.M."/>
            <person name="White R.A.III."/>
            <person name="Hallam S.J."/>
            <person name="Suttle C.A."/>
        </authorList>
    </citation>
    <scope>NUCLEOTIDE SEQUENCE</scope>
    <source>
        <strain evidence="1">Anoxic2_2</strain>
    </source>
</reference>
<proteinExistence type="predicted"/>
<name>A0A0F7L2F8_9VIRU</name>
<reference evidence="1" key="2">
    <citation type="submission" date="2015-03" db="EMBL/GenBank/DDBJ databases">
        <authorList>
            <person name="Chow C.-E.T."/>
            <person name="Winget D.M."/>
            <person name="White R.A.III."/>
            <person name="Hallam S.J."/>
            <person name="Suttle C.A."/>
        </authorList>
    </citation>
    <scope>NUCLEOTIDE SEQUENCE</scope>
    <source>
        <strain evidence="1">Anoxic2_2</strain>
    </source>
</reference>
<organism evidence="1">
    <name type="scientific">uncultured marine virus</name>
    <dbReference type="NCBI Taxonomy" id="186617"/>
    <lineage>
        <taxon>Viruses</taxon>
        <taxon>environmental samples</taxon>
    </lineage>
</organism>
<evidence type="ECO:0000313" key="1">
    <source>
        <dbReference type="EMBL" id="AKH46744.1"/>
    </source>
</evidence>